<organism evidence="1 2">
    <name type="scientific">Grus japonensis</name>
    <name type="common">Japanese crane</name>
    <name type="synonym">Red-crowned crane</name>
    <dbReference type="NCBI Taxonomy" id="30415"/>
    <lineage>
        <taxon>Eukaryota</taxon>
        <taxon>Metazoa</taxon>
        <taxon>Chordata</taxon>
        <taxon>Craniata</taxon>
        <taxon>Vertebrata</taxon>
        <taxon>Euteleostomi</taxon>
        <taxon>Archelosauria</taxon>
        <taxon>Archosauria</taxon>
        <taxon>Dinosauria</taxon>
        <taxon>Saurischia</taxon>
        <taxon>Theropoda</taxon>
        <taxon>Coelurosauria</taxon>
        <taxon>Aves</taxon>
        <taxon>Neognathae</taxon>
        <taxon>Neoaves</taxon>
        <taxon>Gruiformes</taxon>
        <taxon>Gruidae</taxon>
        <taxon>Grus</taxon>
    </lineage>
</organism>
<sequence length="103" mass="11348">MDGGKCPVGVVTAVEAEELAEQRQTHVGCPIAAWLENLIVKVCHVDPHAPKNRATEEHQNNQQVDQAAKIEVVQVDLDQQYKDELLIAQWTHDTSGHQGTDAT</sequence>
<accession>A0ABC9W9G3</accession>
<reference evidence="1 2" key="1">
    <citation type="submission" date="2024-06" db="EMBL/GenBank/DDBJ databases">
        <title>The draft genome of Grus japonensis, version 3.</title>
        <authorList>
            <person name="Nabeshima K."/>
            <person name="Suzuki S."/>
            <person name="Onuma M."/>
        </authorList>
    </citation>
    <scope>NUCLEOTIDE SEQUENCE [LARGE SCALE GENOMIC DNA]</scope>
    <source>
        <strain evidence="1 2">451A</strain>
    </source>
</reference>
<protein>
    <submittedName>
        <fullName evidence="1">Uncharacterized protein</fullName>
    </submittedName>
</protein>
<dbReference type="EMBL" id="BAAFJT010000002">
    <property type="protein sequence ID" value="GAB0182189.1"/>
    <property type="molecule type" value="Genomic_DNA"/>
</dbReference>
<gene>
    <name evidence="1" type="ORF">GRJ2_000684200</name>
</gene>
<name>A0ABC9W9G3_GRUJA</name>
<dbReference type="Proteomes" id="UP001623348">
    <property type="component" value="Unassembled WGS sequence"/>
</dbReference>
<proteinExistence type="predicted"/>
<comment type="caution">
    <text evidence="1">The sequence shown here is derived from an EMBL/GenBank/DDBJ whole genome shotgun (WGS) entry which is preliminary data.</text>
</comment>
<evidence type="ECO:0000313" key="2">
    <source>
        <dbReference type="Proteomes" id="UP001623348"/>
    </source>
</evidence>
<dbReference type="AlphaFoldDB" id="A0ABC9W9G3"/>
<evidence type="ECO:0000313" key="1">
    <source>
        <dbReference type="EMBL" id="GAB0182189.1"/>
    </source>
</evidence>
<keyword evidence="2" id="KW-1185">Reference proteome</keyword>